<dbReference type="OrthoDB" id="4178024at2759"/>
<dbReference type="EMBL" id="GG657448">
    <property type="protein sequence ID" value="OAT04290.1"/>
    <property type="molecule type" value="Genomic_DNA"/>
</dbReference>
<dbReference type="InterPro" id="IPR011009">
    <property type="entry name" value="Kinase-like_dom_sf"/>
</dbReference>
<proteinExistence type="predicted"/>
<gene>
    <name evidence="1" type="ORF">BDBG_00878</name>
</gene>
<organism evidence="1 2">
    <name type="scientific">Blastomyces gilchristii (strain SLH14081)</name>
    <name type="common">Blastomyces dermatitidis</name>
    <dbReference type="NCBI Taxonomy" id="559298"/>
    <lineage>
        <taxon>Eukaryota</taxon>
        <taxon>Fungi</taxon>
        <taxon>Dikarya</taxon>
        <taxon>Ascomycota</taxon>
        <taxon>Pezizomycotina</taxon>
        <taxon>Eurotiomycetes</taxon>
        <taxon>Eurotiomycetidae</taxon>
        <taxon>Onygenales</taxon>
        <taxon>Ajellomycetaceae</taxon>
        <taxon>Blastomyces</taxon>
    </lineage>
</organism>
<accession>A0A179U8X6</accession>
<dbReference type="RefSeq" id="XP_031576091.1">
    <property type="nucleotide sequence ID" value="XM_031720092.1"/>
</dbReference>
<sequence length="55" mass="6549">MASVPSYQLKPFQYASQKEISLEDKEFILRIMKMDPRDRPTAKELLEDEWFNGVE</sequence>
<dbReference type="Gene3D" id="1.10.510.10">
    <property type="entry name" value="Transferase(Phosphotransferase) domain 1"/>
    <property type="match status" value="1"/>
</dbReference>
<dbReference type="VEuPathDB" id="FungiDB:BDBG_00878"/>
<dbReference type="KEGG" id="bgh:BDBG_00878"/>
<dbReference type="STRING" id="559298.A0A179U8X6"/>
<evidence type="ECO:0000313" key="1">
    <source>
        <dbReference type="EMBL" id="OAT04290.1"/>
    </source>
</evidence>
<name>A0A179U8X6_BLAGS</name>
<keyword evidence="2" id="KW-1185">Reference proteome</keyword>
<reference evidence="2" key="1">
    <citation type="journal article" date="2015" name="PLoS Genet.">
        <title>The dynamic genome and transcriptome of the human fungal pathogen Blastomyces and close relative Emmonsia.</title>
        <authorList>
            <person name="Munoz J.F."/>
            <person name="Gauthier G.M."/>
            <person name="Desjardins C.A."/>
            <person name="Gallo J.E."/>
            <person name="Holder J."/>
            <person name="Sullivan T.D."/>
            <person name="Marty A.J."/>
            <person name="Carmen J.C."/>
            <person name="Chen Z."/>
            <person name="Ding L."/>
            <person name="Gujja S."/>
            <person name="Magrini V."/>
            <person name="Misas E."/>
            <person name="Mitreva M."/>
            <person name="Priest M."/>
            <person name="Saif S."/>
            <person name="Whiston E.A."/>
            <person name="Young S."/>
            <person name="Zeng Q."/>
            <person name="Goldman W.E."/>
            <person name="Mardis E.R."/>
            <person name="Taylor J.W."/>
            <person name="McEwen J.G."/>
            <person name="Clay O.K."/>
            <person name="Klein B.S."/>
            <person name="Cuomo C.A."/>
        </authorList>
    </citation>
    <scope>NUCLEOTIDE SEQUENCE [LARGE SCALE GENOMIC DNA]</scope>
    <source>
        <strain evidence="2">SLH14081</strain>
    </source>
</reference>
<evidence type="ECO:0008006" key="3">
    <source>
        <dbReference type="Google" id="ProtNLM"/>
    </source>
</evidence>
<dbReference type="SUPFAM" id="SSF56112">
    <property type="entry name" value="Protein kinase-like (PK-like)"/>
    <property type="match status" value="1"/>
</dbReference>
<dbReference type="Proteomes" id="UP000002038">
    <property type="component" value="Unassembled WGS sequence"/>
</dbReference>
<dbReference type="GeneID" id="8510598"/>
<evidence type="ECO:0000313" key="2">
    <source>
        <dbReference type="Proteomes" id="UP000002038"/>
    </source>
</evidence>
<protein>
    <recommendedName>
        <fullName evidence="3">Protein kinase domain-containing protein</fullName>
    </recommendedName>
</protein>
<dbReference type="AlphaFoldDB" id="A0A179U8X6"/>